<sequence length="390" mass="43661">LLVRNETPFNAEPQLPKLIEHMVTPTDRFFKRNHGPIPRIEPSEYRLTIDIVDGPRREWTLGELQSEFPHHEVMAALQCAGNRRDGLHRVKTVKGVIWGPGTISNAVWGGIFLRDVIHASGFPPSPSKNNNNDDDDAPPAYLSWHADFQAYGLCEEDRCYGSSVPLATVLDPLQDVLLAFTMNGAPLPRDHGYPCRVVVPGIIGARSVKWLRQVTVQPTESASFFQKRDYKIMPPEAHAGNLTQYWDRLSALQAMNIQSVVCYPTEGTPFPPWSVLNAPSTSSSPMAIMGYAISGGGARVDRVDVSLDNGQTWQLADLHRPLSCSAARRNKALKDLPTTKHWAWTLWYLTVPTISPQAVIVCRAWDANGNTQPEQPVWNYRGVMNNCWYR</sequence>
<dbReference type="GO" id="GO:0043546">
    <property type="term" value="F:molybdopterin cofactor binding"/>
    <property type="evidence" value="ECO:0007669"/>
    <property type="project" value="TreeGrafter"/>
</dbReference>
<evidence type="ECO:0000259" key="5">
    <source>
        <dbReference type="Pfam" id="PF00174"/>
    </source>
</evidence>
<feature type="non-terminal residue" evidence="7">
    <location>
        <position position="1"/>
    </location>
</feature>
<dbReference type="GO" id="GO:0005739">
    <property type="term" value="C:mitochondrion"/>
    <property type="evidence" value="ECO:0007669"/>
    <property type="project" value="TreeGrafter"/>
</dbReference>
<organism evidence="7 8">
    <name type="scientific">Dimargaris cristalligena</name>
    <dbReference type="NCBI Taxonomy" id="215637"/>
    <lineage>
        <taxon>Eukaryota</taxon>
        <taxon>Fungi</taxon>
        <taxon>Fungi incertae sedis</taxon>
        <taxon>Zoopagomycota</taxon>
        <taxon>Kickxellomycotina</taxon>
        <taxon>Dimargaritomycetes</taxon>
        <taxon>Dimargaritales</taxon>
        <taxon>Dimargaritaceae</taxon>
        <taxon>Dimargaris</taxon>
    </lineage>
</organism>
<accession>A0A4P9ZUL4</accession>
<evidence type="ECO:0000259" key="6">
    <source>
        <dbReference type="Pfam" id="PF03404"/>
    </source>
</evidence>
<dbReference type="Gene3D" id="2.60.40.650">
    <property type="match status" value="1"/>
</dbReference>
<dbReference type="SUPFAM" id="SSF56524">
    <property type="entry name" value="Oxidoreductase molybdopterin-binding domain"/>
    <property type="match status" value="1"/>
</dbReference>
<dbReference type="SUPFAM" id="SSF81296">
    <property type="entry name" value="E set domains"/>
    <property type="match status" value="1"/>
</dbReference>
<dbReference type="InterPro" id="IPR008335">
    <property type="entry name" value="Mopterin_OxRdtase_euk"/>
</dbReference>
<evidence type="ECO:0000256" key="2">
    <source>
        <dbReference type="ARBA" id="ARBA00022505"/>
    </source>
</evidence>
<keyword evidence="4" id="KW-0560">Oxidoreductase</keyword>
<evidence type="ECO:0000256" key="1">
    <source>
        <dbReference type="ARBA" id="ARBA00001924"/>
    </source>
</evidence>
<dbReference type="Pfam" id="PF03404">
    <property type="entry name" value="Mo-co_dimer"/>
    <property type="match status" value="1"/>
</dbReference>
<dbReference type="STRING" id="215637.A0A4P9ZUL4"/>
<proteinExistence type="predicted"/>
<dbReference type="FunFam" id="3.90.420.10:FF:000002">
    <property type="entry name" value="sulfite oxidase, mitochondrial"/>
    <property type="match status" value="1"/>
</dbReference>
<dbReference type="GO" id="GO:0008482">
    <property type="term" value="F:sulfite oxidase activity"/>
    <property type="evidence" value="ECO:0007669"/>
    <property type="project" value="TreeGrafter"/>
</dbReference>
<dbReference type="PANTHER" id="PTHR19372:SF7">
    <property type="entry name" value="SULFITE OXIDASE, MITOCHONDRIAL"/>
    <property type="match status" value="1"/>
</dbReference>
<dbReference type="PANTHER" id="PTHR19372">
    <property type="entry name" value="SULFITE REDUCTASE"/>
    <property type="match status" value="1"/>
</dbReference>
<dbReference type="InterPro" id="IPR000572">
    <property type="entry name" value="OxRdtase_Mopterin-bd_dom"/>
</dbReference>
<keyword evidence="8" id="KW-1185">Reference proteome</keyword>
<gene>
    <name evidence="7" type="ORF">BJ085DRAFT_10050</name>
</gene>
<comment type="cofactor">
    <cofactor evidence="1">
        <name>Mo-molybdopterin</name>
        <dbReference type="ChEBI" id="CHEBI:71302"/>
    </cofactor>
</comment>
<evidence type="ECO:0000313" key="8">
    <source>
        <dbReference type="Proteomes" id="UP000268162"/>
    </source>
</evidence>
<dbReference type="GO" id="GO:0006790">
    <property type="term" value="P:sulfur compound metabolic process"/>
    <property type="evidence" value="ECO:0007669"/>
    <property type="project" value="TreeGrafter"/>
</dbReference>
<feature type="domain" description="Moybdenum cofactor oxidoreductase dimerisation" evidence="6">
    <location>
        <begin position="251"/>
        <end position="390"/>
    </location>
</feature>
<dbReference type="Proteomes" id="UP000268162">
    <property type="component" value="Unassembled WGS sequence"/>
</dbReference>
<evidence type="ECO:0000256" key="3">
    <source>
        <dbReference type="ARBA" id="ARBA00022723"/>
    </source>
</evidence>
<evidence type="ECO:0000313" key="7">
    <source>
        <dbReference type="EMBL" id="RKP36581.1"/>
    </source>
</evidence>
<reference evidence="8" key="1">
    <citation type="journal article" date="2018" name="Nat. Microbiol.">
        <title>Leveraging single-cell genomics to expand the fungal tree of life.</title>
        <authorList>
            <person name="Ahrendt S.R."/>
            <person name="Quandt C.A."/>
            <person name="Ciobanu D."/>
            <person name="Clum A."/>
            <person name="Salamov A."/>
            <person name="Andreopoulos B."/>
            <person name="Cheng J.F."/>
            <person name="Woyke T."/>
            <person name="Pelin A."/>
            <person name="Henrissat B."/>
            <person name="Reynolds N.K."/>
            <person name="Benny G.L."/>
            <person name="Smith M.E."/>
            <person name="James T.Y."/>
            <person name="Grigoriev I.V."/>
        </authorList>
    </citation>
    <scope>NUCLEOTIDE SEQUENCE [LARGE SCALE GENOMIC DNA]</scope>
    <source>
        <strain evidence="8">RSA 468</strain>
    </source>
</reference>
<dbReference type="PRINTS" id="PR00407">
    <property type="entry name" value="EUMOPTERIN"/>
</dbReference>
<dbReference type="EMBL" id="ML002629">
    <property type="protein sequence ID" value="RKP36581.1"/>
    <property type="molecule type" value="Genomic_DNA"/>
</dbReference>
<evidence type="ECO:0000256" key="4">
    <source>
        <dbReference type="ARBA" id="ARBA00023002"/>
    </source>
</evidence>
<dbReference type="InterPro" id="IPR005066">
    <property type="entry name" value="MoCF_OxRdtse_dimer"/>
</dbReference>
<dbReference type="Pfam" id="PF00174">
    <property type="entry name" value="Oxidored_molyb"/>
    <property type="match status" value="1"/>
</dbReference>
<name>A0A4P9ZUL4_9FUNG</name>
<dbReference type="InterPro" id="IPR014756">
    <property type="entry name" value="Ig_E-set"/>
</dbReference>
<dbReference type="AlphaFoldDB" id="A0A4P9ZUL4"/>
<protein>
    <submittedName>
        <fullName evidence="7">Sulfite oxidase-like protein</fullName>
    </submittedName>
</protein>
<dbReference type="GO" id="GO:0020037">
    <property type="term" value="F:heme binding"/>
    <property type="evidence" value="ECO:0007669"/>
    <property type="project" value="TreeGrafter"/>
</dbReference>
<keyword evidence="2" id="KW-0500">Molybdenum</keyword>
<dbReference type="GO" id="GO:0030151">
    <property type="term" value="F:molybdenum ion binding"/>
    <property type="evidence" value="ECO:0007669"/>
    <property type="project" value="InterPro"/>
</dbReference>
<feature type="domain" description="Oxidoreductase molybdopterin-binding" evidence="5">
    <location>
        <begin position="34"/>
        <end position="224"/>
    </location>
</feature>
<dbReference type="Gene3D" id="3.90.420.10">
    <property type="entry name" value="Oxidoreductase, molybdopterin-binding domain"/>
    <property type="match status" value="1"/>
</dbReference>
<feature type="non-terminal residue" evidence="7">
    <location>
        <position position="390"/>
    </location>
</feature>
<keyword evidence="3" id="KW-0479">Metal-binding</keyword>
<dbReference type="InterPro" id="IPR036374">
    <property type="entry name" value="OxRdtase_Mopterin-bd_sf"/>
</dbReference>